<keyword evidence="5" id="KW-0804">Transcription</keyword>
<dbReference type="Pfam" id="PF04542">
    <property type="entry name" value="Sigma70_r2"/>
    <property type="match status" value="1"/>
</dbReference>
<evidence type="ECO:0000313" key="7">
    <source>
        <dbReference type="EMBL" id="CAA9238822.1"/>
    </source>
</evidence>
<dbReference type="PANTHER" id="PTHR43133">
    <property type="entry name" value="RNA POLYMERASE ECF-TYPE SIGMA FACTO"/>
    <property type="match status" value="1"/>
</dbReference>
<dbReference type="Gene3D" id="1.10.1740.10">
    <property type="match status" value="1"/>
</dbReference>
<proteinExistence type="inferred from homology"/>
<evidence type="ECO:0000256" key="1">
    <source>
        <dbReference type="ARBA" id="ARBA00010641"/>
    </source>
</evidence>
<dbReference type="InterPro" id="IPR007627">
    <property type="entry name" value="RNA_pol_sigma70_r2"/>
</dbReference>
<keyword evidence="2" id="KW-0805">Transcription regulation</keyword>
<evidence type="ECO:0000256" key="3">
    <source>
        <dbReference type="ARBA" id="ARBA00023082"/>
    </source>
</evidence>
<evidence type="ECO:0000256" key="4">
    <source>
        <dbReference type="ARBA" id="ARBA00023125"/>
    </source>
</evidence>
<dbReference type="PANTHER" id="PTHR43133:SF8">
    <property type="entry name" value="RNA POLYMERASE SIGMA FACTOR HI_1459-RELATED"/>
    <property type="match status" value="1"/>
</dbReference>
<dbReference type="GO" id="GO:0016987">
    <property type="term" value="F:sigma factor activity"/>
    <property type="evidence" value="ECO:0007669"/>
    <property type="project" value="UniProtKB-KW"/>
</dbReference>
<dbReference type="NCBIfam" id="TIGR02937">
    <property type="entry name" value="sigma70-ECF"/>
    <property type="match status" value="1"/>
</dbReference>
<evidence type="ECO:0000256" key="2">
    <source>
        <dbReference type="ARBA" id="ARBA00023015"/>
    </source>
</evidence>
<dbReference type="SUPFAM" id="SSF88946">
    <property type="entry name" value="Sigma2 domain of RNA polymerase sigma factors"/>
    <property type="match status" value="1"/>
</dbReference>
<dbReference type="GO" id="GO:0006352">
    <property type="term" value="P:DNA-templated transcription initiation"/>
    <property type="evidence" value="ECO:0007669"/>
    <property type="project" value="InterPro"/>
</dbReference>
<comment type="similarity">
    <text evidence="1">Belongs to the sigma-70 factor family. ECF subfamily.</text>
</comment>
<sequence>MPLTPLRPANAATRPATRSDAELLHLLQQGDERVLSGLYTAYRAPFLKWAEKHFGLDYGRAVDVYQDATMALYENARSGKLRTLQAGLKTYLFAIGKHLILSELRQQKRQQEALAGWNAQEPEAPVLPLSPSPAERHQQLLDALSVSLASLPEKSRNLIGLFYFRHLSMKEICASLGYKNENVAKSTKLRCLGLLREAVQQQVTQQYA</sequence>
<keyword evidence="3" id="KW-0731">Sigma factor</keyword>
<dbReference type="Gene3D" id="1.10.10.10">
    <property type="entry name" value="Winged helix-like DNA-binding domain superfamily/Winged helix DNA-binding domain"/>
    <property type="match status" value="1"/>
</dbReference>
<organism evidence="7">
    <name type="scientific">uncultured Cytophagales bacterium</name>
    <dbReference type="NCBI Taxonomy" id="158755"/>
    <lineage>
        <taxon>Bacteria</taxon>
        <taxon>Pseudomonadati</taxon>
        <taxon>Bacteroidota</taxon>
        <taxon>Sphingobacteriia</taxon>
        <taxon>Sphingobacteriales</taxon>
        <taxon>environmental samples</taxon>
    </lineage>
</organism>
<accession>A0A6J4I1Y1</accession>
<protein>
    <recommendedName>
        <fullName evidence="6">RNA polymerase sigma-70 region 2 domain-containing protein</fullName>
    </recommendedName>
</protein>
<dbReference type="SUPFAM" id="SSF88659">
    <property type="entry name" value="Sigma3 and sigma4 domains of RNA polymerase sigma factors"/>
    <property type="match status" value="1"/>
</dbReference>
<dbReference type="EMBL" id="CADCTQ010000124">
    <property type="protein sequence ID" value="CAA9238822.1"/>
    <property type="molecule type" value="Genomic_DNA"/>
</dbReference>
<dbReference type="InterPro" id="IPR014284">
    <property type="entry name" value="RNA_pol_sigma-70_dom"/>
</dbReference>
<name>A0A6J4I1Y1_9SPHI</name>
<gene>
    <name evidence="7" type="ORF">AVDCRST_MAG56-1310</name>
</gene>
<dbReference type="GO" id="GO:0003677">
    <property type="term" value="F:DNA binding"/>
    <property type="evidence" value="ECO:0007669"/>
    <property type="project" value="UniProtKB-KW"/>
</dbReference>
<dbReference type="InterPro" id="IPR039425">
    <property type="entry name" value="RNA_pol_sigma-70-like"/>
</dbReference>
<dbReference type="AlphaFoldDB" id="A0A6J4I1Y1"/>
<reference evidence="7" key="1">
    <citation type="submission" date="2020-02" db="EMBL/GenBank/DDBJ databases">
        <authorList>
            <person name="Meier V. D."/>
        </authorList>
    </citation>
    <scope>NUCLEOTIDE SEQUENCE</scope>
    <source>
        <strain evidence="7">AVDCRST_MAG56</strain>
    </source>
</reference>
<evidence type="ECO:0000259" key="6">
    <source>
        <dbReference type="Pfam" id="PF04542"/>
    </source>
</evidence>
<dbReference type="InterPro" id="IPR036388">
    <property type="entry name" value="WH-like_DNA-bd_sf"/>
</dbReference>
<feature type="domain" description="RNA polymerase sigma-70 region 2" evidence="6">
    <location>
        <begin position="38"/>
        <end position="109"/>
    </location>
</feature>
<keyword evidence="4" id="KW-0238">DNA-binding</keyword>
<dbReference type="InterPro" id="IPR013325">
    <property type="entry name" value="RNA_pol_sigma_r2"/>
</dbReference>
<dbReference type="InterPro" id="IPR013324">
    <property type="entry name" value="RNA_pol_sigma_r3/r4-like"/>
</dbReference>
<evidence type="ECO:0000256" key="5">
    <source>
        <dbReference type="ARBA" id="ARBA00023163"/>
    </source>
</evidence>